<evidence type="ECO:0000256" key="5">
    <source>
        <dbReference type="ARBA" id="ARBA00013143"/>
    </source>
</evidence>
<dbReference type="InterPro" id="IPR036291">
    <property type="entry name" value="NAD(P)-bd_dom_sf"/>
</dbReference>
<proteinExistence type="inferred from homology"/>
<dbReference type="PROSITE" id="PS00671">
    <property type="entry name" value="D_2_HYDROXYACID_DH_3"/>
    <property type="match status" value="1"/>
</dbReference>
<comment type="function">
    <text evidence="1">Catalyzes the reversible oxidation of 3-phospho-D-glycerate to 3-phosphonooxypyruvate, the first step of the phosphorylated L-serine biosynthesis pathway. Also catalyzes the reversible oxidation of 2-hydroxyglutarate to 2-oxoglutarate.</text>
</comment>
<evidence type="ECO:0000256" key="12">
    <source>
        <dbReference type="RuleBase" id="RU003719"/>
    </source>
</evidence>
<evidence type="ECO:0000256" key="7">
    <source>
        <dbReference type="ARBA" id="ARBA00023002"/>
    </source>
</evidence>
<dbReference type="GO" id="GO:0004617">
    <property type="term" value="F:phosphoglycerate dehydrogenase activity"/>
    <property type="evidence" value="ECO:0007669"/>
    <property type="project" value="UniProtKB-EC"/>
</dbReference>
<dbReference type="Pfam" id="PF02826">
    <property type="entry name" value="2-Hacid_dh_C"/>
    <property type="match status" value="1"/>
</dbReference>
<dbReference type="InterPro" id="IPR006140">
    <property type="entry name" value="D-isomer_DH_NAD-bd"/>
</dbReference>
<keyword evidence="7 12" id="KW-0560">Oxidoreductase</keyword>
<dbReference type="SUPFAM" id="SSF52283">
    <property type="entry name" value="Formate/glycerate dehydrogenase catalytic domain-like"/>
    <property type="match status" value="1"/>
</dbReference>
<comment type="similarity">
    <text evidence="3 12">Belongs to the D-isomer specific 2-hydroxyacid dehydrogenase family.</text>
</comment>
<evidence type="ECO:0000313" key="15">
    <source>
        <dbReference type="Proteomes" id="UP000065641"/>
    </source>
</evidence>
<dbReference type="EC" id="1.1.1.95" evidence="5"/>
<dbReference type="InterPro" id="IPR045865">
    <property type="entry name" value="ACT-like_dom_sf"/>
</dbReference>
<dbReference type="Gene3D" id="3.40.50.720">
    <property type="entry name" value="NAD(P)-binding Rossmann-like Domain"/>
    <property type="match status" value="2"/>
</dbReference>
<dbReference type="InterPro" id="IPR054480">
    <property type="entry name" value="AHAS_small-like_ACT"/>
</dbReference>
<dbReference type="InterPro" id="IPR029753">
    <property type="entry name" value="D-isomer_DH_CS"/>
</dbReference>
<dbReference type="Gene3D" id="3.30.70.260">
    <property type="match status" value="1"/>
</dbReference>
<evidence type="ECO:0000256" key="8">
    <source>
        <dbReference type="ARBA" id="ARBA00023027"/>
    </source>
</evidence>
<dbReference type="SUPFAM" id="SSF51735">
    <property type="entry name" value="NAD(P)-binding Rossmann-fold domains"/>
    <property type="match status" value="1"/>
</dbReference>
<dbReference type="PANTHER" id="PTHR43761">
    <property type="entry name" value="D-ISOMER SPECIFIC 2-HYDROXYACID DEHYDROGENASE FAMILY PROTEIN (AFU_ORTHOLOGUE AFUA_1G13630)"/>
    <property type="match status" value="1"/>
</dbReference>
<dbReference type="AlphaFoldDB" id="A0A0S2K952"/>
<dbReference type="Pfam" id="PF22629">
    <property type="entry name" value="ACT_AHAS_ss"/>
    <property type="match status" value="1"/>
</dbReference>
<name>A0A0S2K952_9GAMM</name>
<evidence type="ECO:0000256" key="9">
    <source>
        <dbReference type="ARBA" id="ARBA00030455"/>
    </source>
</evidence>
<dbReference type="GO" id="GO:0006564">
    <property type="term" value="P:L-serine biosynthetic process"/>
    <property type="evidence" value="ECO:0007669"/>
    <property type="project" value="UniProtKB-ARBA"/>
</dbReference>
<dbReference type="OrthoDB" id="9805416at2"/>
<sequence>MKPTSLDKSKIRFLLLEGVHQSAVNALHQAGYTNIEYLKTSLPEDELVEKIRDVHFIGIRSRTQLTARVFDAASRLQAVGCFCIGTNQVDLTAALIKGVPVFNAPYSNTRSVAELVIGQIILLLRGIPEKNAQAHRGVWQKVATGSFETRGKKLGVVGYGNIGSQLSVLAESMGMKVYLYDIITKLPLGNAVQVGSLKELMQTCDIISLHVPETAQTANMIGAEQISWMKNGSILINASRGTVIDIDALAAALESGQLAGAAIDVFPVEPRSNDEEFISPLRQYDNCILTPHIGGSTMEAQENIGLEVAEKLTRYSDNGSTQTSVNFPEVALPSHPDMHRLLHIHENVPGVLSQINQVFSAAGINIRSQYLQTNDKIGYVVMDIDKEHSEIAMDKLTGVPGTIRCRVLW</sequence>
<dbReference type="NCBIfam" id="NF008759">
    <property type="entry name" value="PRK11790.1"/>
    <property type="match status" value="1"/>
</dbReference>
<accession>A0A0S2K952</accession>
<dbReference type="STRING" id="1249552.PS2015_95"/>
<dbReference type="EC" id="1.1.1.399" evidence="4"/>
<organism evidence="14 15">
    <name type="scientific">Pseudohongiella spirulinae</name>
    <dbReference type="NCBI Taxonomy" id="1249552"/>
    <lineage>
        <taxon>Bacteria</taxon>
        <taxon>Pseudomonadati</taxon>
        <taxon>Pseudomonadota</taxon>
        <taxon>Gammaproteobacteria</taxon>
        <taxon>Pseudomonadales</taxon>
        <taxon>Pseudohongiellaceae</taxon>
        <taxon>Pseudohongiella</taxon>
    </lineage>
</organism>
<feature type="domain" description="ACT" evidence="13">
    <location>
        <begin position="340"/>
        <end position="409"/>
    </location>
</feature>
<gene>
    <name evidence="14" type="ORF">PS2015_95</name>
</gene>
<dbReference type="Pfam" id="PF00389">
    <property type="entry name" value="2-Hacid_dh"/>
    <property type="match status" value="1"/>
</dbReference>
<evidence type="ECO:0000256" key="3">
    <source>
        <dbReference type="ARBA" id="ARBA00005854"/>
    </source>
</evidence>
<dbReference type="CDD" id="cd12176">
    <property type="entry name" value="PGDH_3"/>
    <property type="match status" value="1"/>
</dbReference>
<evidence type="ECO:0000256" key="6">
    <source>
        <dbReference type="ARBA" id="ARBA00021582"/>
    </source>
</evidence>
<evidence type="ECO:0000313" key="14">
    <source>
        <dbReference type="EMBL" id="ALO44792.1"/>
    </source>
</evidence>
<dbReference type="SUPFAM" id="SSF55021">
    <property type="entry name" value="ACT-like"/>
    <property type="match status" value="1"/>
</dbReference>
<dbReference type="Proteomes" id="UP000065641">
    <property type="component" value="Chromosome"/>
</dbReference>
<comment type="catalytic activity">
    <reaction evidence="10">
        <text>(R)-2-hydroxyglutarate + NAD(+) = 2-oxoglutarate + NADH + H(+)</text>
        <dbReference type="Rhea" id="RHEA:49612"/>
        <dbReference type="ChEBI" id="CHEBI:15378"/>
        <dbReference type="ChEBI" id="CHEBI:15801"/>
        <dbReference type="ChEBI" id="CHEBI:16810"/>
        <dbReference type="ChEBI" id="CHEBI:57540"/>
        <dbReference type="ChEBI" id="CHEBI:57945"/>
        <dbReference type="EC" id="1.1.1.399"/>
    </reaction>
</comment>
<dbReference type="PROSITE" id="PS51671">
    <property type="entry name" value="ACT"/>
    <property type="match status" value="1"/>
</dbReference>
<dbReference type="KEGG" id="pspi:PS2015_95"/>
<dbReference type="InterPro" id="IPR006139">
    <property type="entry name" value="D-isomer_2_OHA_DH_cat_dom"/>
</dbReference>
<comment type="catalytic activity">
    <reaction evidence="11">
        <text>(2R)-3-phosphoglycerate + NAD(+) = 3-phosphooxypyruvate + NADH + H(+)</text>
        <dbReference type="Rhea" id="RHEA:12641"/>
        <dbReference type="ChEBI" id="CHEBI:15378"/>
        <dbReference type="ChEBI" id="CHEBI:18110"/>
        <dbReference type="ChEBI" id="CHEBI:57540"/>
        <dbReference type="ChEBI" id="CHEBI:57945"/>
        <dbReference type="ChEBI" id="CHEBI:58272"/>
        <dbReference type="EC" id="1.1.1.95"/>
    </reaction>
</comment>
<dbReference type="UniPathway" id="UPA00135">
    <property type="reaction ID" value="UER00196"/>
</dbReference>
<dbReference type="InterPro" id="IPR029752">
    <property type="entry name" value="D-isomer_DH_CS1"/>
</dbReference>
<dbReference type="EMBL" id="CP013189">
    <property type="protein sequence ID" value="ALO44792.1"/>
    <property type="molecule type" value="Genomic_DNA"/>
</dbReference>
<keyword evidence="8" id="KW-0520">NAD</keyword>
<dbReference type="PANTHER" id="PTHR43761:SF1">
    <property type="entry name" value="D-ISOMER SPECIFIC 2-HYDROXYACID DEHYDROGENASE CATALYTIC DOMAIN-CONTAINING PROTEIN-RELATED"/>
    <property type="match status" value="1"/>
</dbReference>
<dbReference type="PATRIC" id="fig|1249552.3.peg.97"/>
<dbReference type="PROSITE" id="PS00065">
    <property type="entry name" value="D_2_HYDROXYACID_DH_1"/>
    <property type="match status" value="1"/>
</dbReference>
<evidence type="ECO:0000259" key="13">
    <source>
        <dbReference type="PROSITE" id="PS51671"/>
    </source>
</evidence>
<dbReference type="InterPro" id="IPR002912">
    <property type="entry name" value="ACT_dom"/>
</dbReference>
<dbReference type="GO" id="GO:0047545">
    <property type="term" value="F:(S)-2-hydroxyglutarate dehydrogenase activity"/>
    <property type="evidence" value="ECO:0007669"/>
    <property type="project" value="UniProtKB-ARBA"/>
</dbReference>
<comment type="pathway">
    <text evidence="2">Amino-acid biosynthesis; L-serine biosynthesis; L-serine from 3-phospho-D-glycerate: step 1/3.</text>
</comment>
<evidence type="ECO:0000256" key="2">
    <source>
        <dbReference type="ARBA" id="ARBA00005216"/>
    </source>
</evidence>
<dbReference type="InterPro" id="IPR050418">
    <property type="entry name" value="D-iso_2-hydroxyacid_DH_PdxB"/>
</dbReference>
<reference evidence="14 15" key="1">
    <citation type="submission" date="2015-11" db="EMBL/GenBank/DDBJ databases">
        <authorList>
            <person name="Zhang Y."/>
            <person name="Guo Z."/>
        </authorList>
    </citation>
    <scope>NUCLEOTIDE SEQUENCE [LARGE SCALE GENOMIC DNA]</scope>
    <source>
        <strain evidence="14 15">KCTC 32221</strain>
    </source>
</reference>
<dbReference type="GO" id="GO:0051287">
    <property type="term" value="F:NAD binding"/>
    <property type="evidence" value="ECO:0007669"/>
    <property type="project" value="InterPro"/>
</dbReference>
<evidence type="ECO:0000256" key="11">
    <source>
        <dbReference type="ARBA" id="ARBA00048731"/>
    </source>
</evidence>
<evidence type="ECO:0000256" key="4">
    <source>
        <dbReference type="ARBA" id="ARBA00013001"/>
    </source>
</evidence>
<dbReference type="FunFam" id="3.40.50.720:FF:000041">
    <property type="entry name" value="D-3-phosphoglycerate dehydrogenase"/>
    <property type="match status" value="1"/>
</dbReference>
<keyword evidence="15" id="KW-1185">Reference proteome</keyword>
<dbReference type="RefSeq" id="WP_058020324.1">
    <property type="nucleotide sequence ID" value="NZ_CP013189.1"/>
</dbReference>
<evidence type="ECO:0000256" key="10">
    <source>
        <dbReference type="ARBA" id="ARBA00048126"/>
    </source>
</evidence>
<dbReference type="CDD" id="cd04901">
    <property type="entry name" value="ACT_3PGDH"/>
    <property type="match status" value="1"/>
</dbReference>
<evidence type="ECO:0000256" key="1">
    <source>
        <dbReference type="ARBA" id="ARBA00003800"/>
    </source>
</evidence>
<protein>
    <recommendedName>
        <fullName evidence="6">D-3-phosphoglycerate dehydrogenase</fullName>
        <ecNumber evidence="4">1.1.1.399</ecNumber>
        <ecNumber evidence="5">1.1.1.95</ecNumber>
    </recommendedName>
    <alternativeName>
        <fullName evidence="9">2-oxoglutarate reductase</fullName>
    </alternativeName>
</protein>